<sequence>MCIKDNQPFRIVEHEGFRELMNEAEPRFKMPSRWTVARDCLKIYGEELVKLKKSLVSQRVSFTTDTWTSIQNINYMCLTAHWINDDWKMCKKILNFPQIGSHKGVAIGKILVDLFAQWGIDRVFTITLDNASSNDNAICYLKKFLSGPEAILENKFLHMRCCAHILNLVVKDGLKEQHESICSLRNWKMVSTF</sequence>
<dbReference type="SUPFAM" id="SSF140996">
    <property type="entry name" value="Hermes dimerisation domain"/>
    <property type="match status" value="1"/>
</dbReference>
<name>A0AAF0XXS4_DAUCS</name>
<proteinExistence type="predicted"/>
<dbReference type="SUPFAM" id="SSF53098">
    <property type="entry name" value="Ribonuclease H-like"/>
    <property type="match status" value="1"/>
</dbReference>
<evidence type="ECO:0008006" key="3">
    <source>
        <dbReference type="Google" id="ProtNLM"/>
    </source>
</evidence>
<dbReference type="PANTHER" id="PTHR46481:SF8">
    <property type="entry name" value="ZINC FINGER BED DOMAIN-CONTAINING PROTEIN RICESLEEPER 1-LIKE"/>
    <property type="match status" value="1"/>
</dbReference>
<dbReference type="AlphaFoldDB" id="A0AAF0XXS4"/>
<gene>
    <name evidence="1" type="ORF">DCAR_0934370</name>
</gene>
<reference evidence="1" key="2">
    <citation type="submission" date="2022-03" db="EMBL/GenBank/DDBJ databases">
        <title>Draft title - Genomic analysis of global carrot germplasm unveils the trajectory of domestication and the origin of high carotenoid orange carrot.</title>
        <authorList>
            <person name="Iorizzo M."/>
            <person name="Ellison S."/>
            <person name="Senalik D."/>
            <person name="Macko-Podgorni A."/>
            <person name="Grzebelus D."/>
            <person name="Bostan H."/>
            <person name="Rolling W."/>
            <person name="Curaba J."/>
            <person name="Simon P."/>
        </authorList>
    </citation>
    <scope>NUCLEOTIDE SEQUENCE</scope>
    <source>
        <tissue evidence="1">Leaf</tissue>
    </source>
</reference>
<dbReference type="PANTHER" id="PTHR46481">
    <property type="entry name" value="ZINC FINGER BED DOMAIN-CONTAINING PROTEIN 4"/>
    <property type="match status" value="1"/>
</dbReference>
<dbReference type="InterPro" id="IPR012337">
    <property type="entry name" value="RNaseH-like_sf"/>
</dbReference>
<protein>
    <recommendedName>
        <fullName evidence="3">hAT-like transposase RNase-H fold domain-containing protein</fullName>
    </recommendedName>
</protein>
<reference evidence="1" key="1">
    <citation type="journal article" date="2016" name="Nat. Genet.">
        <title>A high-quality carrot genome assembly provides new insights into carotenoid accumulation and asterid genome evolution.</title>
        <authorList>
            <person name="Iorizzo M."/>
            <person name="Ellison S."/>
            <person name="Senalik D."/>
            <person name="Zeng P."/>
            <person name="Satapoomin P."/>
            <person name="Huang J."/>
            <person name="Bowman M."/>
            <person name="Iovene M."/>
            <person name="Sanseverino W."/>
            <person name="Cavagnaro P."/>
            <person name="Yildiz M."/>
            <person name="Macko-Podgorni A."/>
            <person name="Moranska E."/>
            <person name="Grzebelus E."/>
            <person name="Grzebelus D."/>
            <person name="Ashrafi H."/>
            <person name="Zheng Z."/>
            <person name="Cheng S."/>
            <person name="Spooner D."/>
            <person name="Van Deynze A."/>
            <person name="Simon P."/>
        </authorList>
    </citation>
    <scope>NUCLEOTIDE SEQUENCE</scope>
    <source>
        <tissue evidence="1">Leaf</tissue>
    </source>
</reference>
<keyword evidence="2" id="KW-1185">Reference proteome</keyword>
<evidence type="ECO:0000313" key="1">
    <source>
        <dbReference type="EMBL" id="WOH14844.1"/>
    </source>
</evidence>
<dbReference type="Proteomes" id="UP000077755">
    <property type="component" value="Chromosome 9"/>
</dbReference>
<organism evidence="1 2">
    <name type="scientific">Daucus carota subsp. sativus</name>
    <name type="common">Carrot</name>
    <dbReference type="NCBI Taxonomy" id="79200"/>
    <lineage>
        <taxon>Eukaryota</taxon>
        <taxon>Viridiplantae</taxon>
        <taxon>Streptophyta</taxon>
        <taxon>Embryophyta</taxon>
        <taxon>Tracheophyta</taxon>
        <taxon>Spermatophyta</taxon>
        <taxon>Magnoliopsida</taxon>
        <taxon>eudicotyledons</taxon>
        <taxon>Gunneridae</taxon>
        <taxon>Pentapetalae</taxon>
        <taxon>asterids</taxon>
        <taxon>campanulids</taxon>
        <taxon>Apiales</taxon>
        <taxon>Apiaceae</taxon>
        <taxon>Apioideae</taxon>
        <taxon>Scandiceae</taxon>
        <taxon>Daucinae</taxon>
        <taxon>Daucus</taxon>
        <taxon>Daucus sect. Daucus</taxon>
    </lineage>
</organism>
<accession>A0AAF0XXS4</accession>
<evidence type="ECO:0000313" key="2">
    <source>
        <dbReference type="Proteomes" id="UP000077755"/>
    </source>
</evidence>
<dbReference type="EMBL" id="CP093351">
    <property type="protein sequence ID" value="WOH14844.1"/>
    <property type="molecule type" value="Genomic_DNA"/>
</dbReference>
<dbReference type="InterPro" id="IPR052035">
    <property type="entry name" value="ZnF_BED_domain_contain"/>
</dbReference>